<dbReference type="Gene3D" id="2.130.10.120">
    <property type="entry name" value="Prolyl oligopeptidase, N-terminal domain"/>
    <property type="match status" value="1"/>
</dbReference>
<dbReference type="GO" id="GO:0070012">
    <property type="term" value="F:oligopeptidase activity"/>
    <property type="evidence" value="ECO:0007669"/>
    <property type="project" value="TreeGrafter"/>
</dbReference>
<dbReference type="InterPro" id="IPR002470">
    <property type="entry name" value="Peptidase_S9A"/>
</dbReference>
<proteinExistence type="predicted"/>
<dbReference type="GO" id="GO:0006508">
    <property type="term" value="P:proteolysis"/>
    <property type="evidence" value="ECO:0007669"/>
    <property type="project" value="UniProtKB-KW"/>
</dbReference>
<comment type="caution">
    <text evidence="9">The sequence shown here is derived from an EMBL/GenBank/DDBJ whole genome shotgun (WGS) entry which is preliminary data.</text>
</comment>
<dbReference type="EC" id="3.4.21.26" evidence="2"/>
<dbReference type="PANTHER" id="PTHR42881">
    <property type="entry name" value="PROLYL ENDOPEPTIDASE"/>
    <property type="match status" value="1"/>
</dbReference>
<keyword evidence="3" id="KW-0645">Protease</keyword>
<reference evidence="10" key="1">
    <citation type="submission" date="2017-10" db="EMBL/GenBank/DDBJ databases">
        <authorList>
            <person name="Gaisin V.A."/>
            <person name="Rysina M.S."/>
            <person name="Grouzdev D.S."/>
        </authorList>
    </citation>
    <scope>NUCLEOTIDE SEQUENCE [LARGE SCALE GENOMIC DNA]</scope>
    <source>
        <strain evidence="10">V1</strain>
    </source>
</reference>
<dbReference type="Gene3D" id="3.40.50.1820">
    <property type="entry name" value="alpha/beta hydrolase"/>
    <property type="match status" value="1"/>
</dbReference>
<dbReference type="OrthoDB" id="9801421at2"/>
<evidence type="ECO:0000259" key="8">
    <source>
        <dbReference type="Pfam" id="PF02897"/>
    </source>
</evidence>
<evidence type="ECO:0000313" key="10">
    <source>
        <dbReference type="Proteomes" id="UP000246278"/>
    </source>
</evidence>
<dbReference type="PANTHER" id="PTHR42881:SF2">
    <property type="entry name" value="PROLYL ENDOPEPTIDASE"/>
    <property type="match status" value="1"/>
</dbReference>
<dbReference type="SUPFAM" id="SSF50993">
    <property type="entry name" value="Peptidase/esterase 'gauge' domain"/>
    <property type="match status" value="1"/>
</dbReference>
<evidence type="ECO:0000259" key="7">
    <source>
        <dbReference type="Pfam" id="PF00326"/>
    </source>
</evidence>
<evidence type="ECO:0000256" key="6">
    <source>
        <dbReference type="SAM" id="SignalP"/>
    </source>
</evidence>
<dbReference type="InterPro" id="IPR001375">
    <property type="entry name" value="Peptidase_S9_cat"/>
</dbReference>
<feature type="chain" id="PRO_5016419966" description="prolyl oligopeptidase" evidence="6">
    <location>
        <begin position="25"/>
        <end position="737"/>
    </location>
</feature>
<organism evidence="9 10">
    <name type="scientific">Prosthecochloris marina</name>
    <dbReference type="NCBI Taxonomy" id="2017681"/>
    <lineage>
        <taxon>Bacteria</taxon>
        <taxon>Pseudomonadati</taxon>
        <taxon>Chlorobiota</taxon>
        <taxon>Chlorobiia</taxon>
        <taxon>Chlorobiales</taxon>
        <taxon>Chlorobiaceae</taxon>
        <taxon>Prosthecochloris</taxon>
    </lineage>
</organism>
<dbReference type="InterPro" id="IPR051167">
    <property type="entry name" value="Prolyl_oligopep/macrocyclase"/>
</dbReference>
<comment type="catalytic activity">
    <reaction evidence="1">
        <text>Hydrolysis of Pro-|-Xaa &gt;&gt; Ala-|-Xaa in oligopeptides.</text>
        <dbReference type="EC" id="3.4.21.26"/>
    </reaction>
</comment>
<dbReference type="GO" id="GO:0004252">
    <property type="term" value="F:serine-type endopeptidase activity"/>
    <property type="evidence" value="ECO:0007669"/>
    <property type="project" value="UniProtKB-EC"/>
</dbReference>
<dbReference type="Proteomes" id="UP000246278">
    <property type="component" value="Unassembled WGS sequence"/>
</dbReference>
<gene>
    <name evidence="9" type="ORF">CR164_06355</name>
</gene>
<keyword evidence="10" id="KW-1185">Reference proteome</keyword>
<dbReference type="InterPro" id="IPR023302">
    <property type="entry name" value="Pept_S9A_N"/>
</dbReference>
<dbReference type="GO" id="GO:0005829">
    <property type="term" value="C:cytosol"/>
    <property type="evidence" value="ECO:0007669"/>
    <property type="project" value="TreeGrafter"/>
</dbReference>
<protein>
    <recommendedName>
        <fullName evidence="2">prolyl oligopeptidase</fullName>
        <ecNumber evidence="2">3.4.21.26</ecNumber>
    </recommendedName>
</protein>
<dbReference type="EMBL" id="PDNZ01000004">
    <property type="protein sequence ID" value="PWW81974.1"/>
    <property type="molecule type" value="Genomic_DNA"/>
</dbReference>
<dbReference type="PRINTS" id="PR00862">
    <property type="entry name" value="PROLIGOPTASE"/>
</dbReference>
<feature type="domain" description="Peptidase S9A N-terminal" evidence="8">
    <location>
        <begin position="43"/>
        <end position="391"/>
    </location>
</feature>
<dbReference type="InterPro" id="IPR029058">
    <property type="entry name" value="AB_hydrolase_fold"/>
</dbReference>
<sequence>MKKAFSLFLILSLFWNAYPQITRADDASTAKKPLNAPAKIVEESYCGKKIADPYRYMENLEDPFVRQWLIAQAEYARSIIEKIPGRTSLIEKMQDFDSRKAAKVYNLVITDNDWYFYLKRTPADETGKLYYRKGFQGTESLLFDPSDFSKNSQKKYAVSNISPTDDGSKVAVSVAADGSEDDIVLIMDVKAGRFYPEKIDRCRFASPSWLPDGSAFLYNRLQKSGKHDTDIQKNSKVYLHEVGSDPSLDREVFSRATNPEMNIKPEDIPSVHYDKDSKHLYAFVHNVDRRLTVFYAPVSELGMEKISWKPLLKPENNIHDFAVTEKDLYLYTPEKAPNFKVLKTSLFHPDIDHAETVIPENPDAVLTSFNLTSNGIYYTLSKNGVEVEFFHKKFNRKKAKKLQLPFPAGTIHLSTKGFKFPDVWVVISGWSSDYKRYRYDEASKSFVYETLSSAAEYPEYDDLVVQEIMVPSHDGVKVPLSLIYKKGLNKNSRNPVLFYGYGAYGKSLRPFFNPPFLLWAYKGGILAVAHVRGGGEMGDAWHKAGMKTTKFNTWQDLISCAEYVIDKKYTAPSHIAINSASAGGILVGKAMTERPDLFAAVIPQVGAMNPLRGEETPNGPVNTPEFGTLNDPVECRALIAMDPYLSIRKGVTYPAALVTAGINDPRVIAWQPAKFAAHLQAASVSGKPVLFYTDFQSGHGIGNTKTKQFETLADVLSFAFWQTGHPEFQPEHSSREN</sequence>
<evidence type="ECO:0000256" key="4">
    <source>
        <dbReference type="ARBA" id="ARBA00022801"/>
    </source>
</evidence>
<dbReference type="RefSeq" id="WP_110023106.1">
    <property type="nucleotide sequence ID" value="NZ_PDNZ01000004.1"/>
</dbReference>
<evidence type="ECO:0000256" key="5">
    <source>
        <dbReference type="ARBA" id="ARBA00022825"/>
    </source>
</evidence>
<dbReference type="Pfam" id="PF00326">
    <property type="entry name" value="Peptidase_S9"/>
    <property type="match status" value="1"/>
</dbReference>
<dbReference type="SUPFAM" id="SSF53474">
    <property type="entry name" value="alpha/beta-Hydrolases"/>
    <property type="match status" value="1"/>
</dbReference>
<feature type="domain" description="Peptidase S9 prolyl oligopeptidase catalytic" evidence="7">
    <location>
        <begin position="517"/>
        <end position="723"/>
    </location>
</feature>
<feature type="signal peptide" evidence="6">
    <location>
        <begin position="1"/>
        <end position="24"/>
    </location>
</feature>
<name>A0A317T5Q2_9CHLB</name>
<keyword evidence="6" id="KW-0732">Signal</keyword>
<evidence type="ECO:0000256" key="3">
    <source>
        <dbReference type="ARBA" id="ARBA00022670"/>
    </source>
</evidence>
<accession>A0A317T5Q2</accession>
<evidence type="ECO:0000256" key="1">
    <source>
        <dbReference type="ARBA" id="ARBA00001070"/>
    </source>
</evidence>
<dbReference type="AlphaFoldDB" id="A0A317T5Q2"/>
<evidence type="ECO:0000313" key="9">
    <source>
        <dbReference type="EMBL" id="PWW81974.1"/>
    </source>
</evidence>
<evidence type="ECO:0000256" key="2">
    <source>
        <dbReference type="ARBA" id="ARBA00011897"/>
    </source>
</evidence>
<dbReference type="Pfam" id="PF02897">
    <property type="entry name" value="Peptidase_S9_N"/>
    <property type="match status" value="1"/>
</dbReference>
<keyword evidence="4" id="KW-0378">Hydrolase</keyword>
<keyword evidence="5" id="KW-0720">Serine protease</keyword>